<reference evidence="2" key="2">
    <citation type="submission" date="2020-07" db="EMBL/GenBank/DDBJ databases">
        <authorList>
            <person name="Vera ALvarez R."/>
            <person name="Arias-Moreno D.M."/>
            <person name="Jimenez-Jacinto V."/>
            <person name="Jimenez-Bremont J.F."/>
            <person name="Swaminathan K."/>
            <person name="Moose S.P."/>
            <person name="Guerrero-Gonzalez M.L."/>
            <person name="Marino-Ramirez L."/>
            <person name="Landsman D."/>
            <person name="Rodriguez-Kessler M."/>
            <person name="Delgado-Sanchez P."/>
        </authorList>
    </citation>
    <scope>NUCLEOTIDE SEQUENCE</scope>
    <source>
        <tissue evidence="2">Cladode</tissue>
    </source>
</reference>
<evidence type="ECO:0000313" key="2">
    <source>
        <dbReference type="EMBL" id="MBA4619438.1"/>
    </source>
</evidence>
<evidence type="ECO:0000256" key="1">
    <source>
        <dbReference type="SAM" id="MobiDB-lite"/>
    </source>
</evidence>
<sequence>MGVCRRADVGDGCSWPAVDAGSGCGGWHGEQGRKSESQRQGSDLRKKGSHGRAADGSTVLGSGMWERHRRCRVRWWLSVVGQCLAAGQRDRDRGRRTKQ</sequence>
<dbReference type="EMBL" id="GISG01025304">
    <property type="protein sequence ID" value="MBA4619438.1"/>
    <property type="molecule type" value="Transcribed_RNA"/>
</dbReference>
<feature type="region of interest" description="Disordered" evidence="1">
    <location>
        <begin position="24"/>
        <end position="59"/>
    </location>
</feature>
<protein>
    <submittedName>
        <fullName evidence="2">Uncharacterized protein</fullName>
    </submittedName>
</protein>
<dbReference type="AlphaFoldDB" id="A0A7C8YIV4"/>
<reference evidence="2" key="1">
    <citation type="journal article" date="2013" name="J. Plant Res.">
        <title>Effect of fungi and light on seed germination of three Opuntia species from semiarid lands of central Mexico.</title>
        <authorList>
            <person name="Delgado-Sanchez P."/>
            <person name="Jimenez-Bremont J.F."/>
            <person name="Guerrero-Gonzalez Mde L."/>
            <person name="Flores J."/>
        </authorList>
    </citation>
    <scope>NUCLEOTIDE SEQUENCE</scope>
    <source>
        <tissue evidence="2">Cladode</tissue>
    </source>
</reference>
<feature type="compositionally biased region" description="Basic and acidic residues" evidence="1">
    <location>
        <begin position="30"/>
        <end position="46"/>
    </location>
</feature>
<accession>A0A7C8YIV4</accession>
<organism evidence="2">
    <name type="scientific">Opuntia streptacantha</name>
    <name type="common">Prickly pear cactus</name>
    <name type="synonym">Opuntia cardona</name>
    <dbReference type="NCBI Taxonomy" id="393608"/>
    <lineage>
        <taxon>Eukaryota</taxon>
        <taxon>Viridiplantae</taxon>
        <taxon>Streptophyta</taxon>
        <taxon>Embryophyta</taxon>
        <taxon>Tracheophyta</taxon>
        <taxon>Spermatophyta</taxon>
        <taxon>Magnoliopsida</taxon>
        <taxon>eudicotyledons</taxon>
        <taxon>Gunneridae</taxon>
        <taxon>Pentapetalae</taxon>
        <taxon>Caryophyllales</taxon>
        <taxon>Cactineae</taxon>
        <taxon>Cactaceae</taxon>
        <taxon>Opuntioideae</taxon>
        <taxon>Opuntia</taxon>
    </lineage>
</organism>
<proteinExistence type="predicted"/>
<name>A0A7C8YIV4_OPUST</name>